<evidence type="ECO:0000256" key="8">
    <source>
        <dbReference type="ARBA" id="ARBA00023128"/>
    </source>
</evidence>
<keyword evidence="5" id="KW-1000">Mitochondrion outer membrane</keyword>
<evidence type="ECO:0000313" key="11">
    <source>
        <dbReference type="EnsemblMetazoa" id="OVOC8902.1"/>
    </source>
</evidence>
<comment type="subcellular location">
    <subcellularLocation>
        <location evidence="1">Mitochondrion outer membrane</location>
        <topology evidence="1">Single-pass membrane protein</topology>
    </subcellularLocation>
</comment>
<dbReference type="Proteomes" id="UP000024404">
    <property type="component" value="Unassembled WGS sequence"/>
</dbReference>
<sequence>MGTMKLSSAQQNLVRQTTNIFRIFVQWGSVPFIVFLGFRHGADPQPNGEVVPLSLTGLLYG</sequence>
<dbReference type="EMBL" id="CMVM020000250">
    <property type="status" value="NOT_ANNOTATED_CDS"/>
    <property type="molecule type" value="Genomic_DNA"/>
</dbReference>
<evidence type="ECO:0000256" key="10">
    <source>
        <dbReference type="SAM" id="Phobius"/>
    </source>
</evidence>
<organism evidence="11 12">
    <name type="scientific">Onchocerca volvulus</name>
    <dbReference type="NCBI Taxonomy" id="6282"/>
    <lineage>
        <taxon>Eukaryota</taxon>
        <taxon>Metazoa</taxon>
        <taxon>Ecdysozoa</taxon>
        <taxon>Nematoda</taxon>
        <taxon>Chromadorea</taxon>
        <taxon>Rhabditida</taxon>
        <taxon>Spirurina</taxon>
        <taxon>Spiruromorpha</taxon>
        <taxon>Filarioidea</taxon>
        <taxon>Onchocercidae</taxon>
        <taxon>Onchocerca</taxon>
    </lineage>
</organism>
<dbReference type="InterPro" id="IPR012621">
    <property type="entry name" value="Tom7"/>
</dbReference>
<dbReference type="OMA" id="FRIFVQW"/>
<keyword evidence="12" id="KW-1185">Reference proteome</keyword>
<keyword evidence="9 10" id="KW-0472">Membrane</keyword>
<feature type="transmembrane region" description="Helical" evidence="10">
    <location>
        <begin position="20"/>
        <end position="38"/>
    </location>
</feature>
<dbReference type="GO" id="GO:0007005">
    <property type="term" value="P:mitochondrion organization"/>
    <property type="evidence" value="ECO:0007669"/>
    <property type="project" value="EnsemblMetazoa"/>
</dbReference>
<reference evidence="11" key="2">
    <citation type="submission" date="2022-06" db="UniProtKB">
        <authorList>
            <consortium name="EnsemblMetazoa"/>
        </authorList>
    </citation>
    <scope>IDENTIFICATION</scope>
</reference>
<evidence type="ECO:0000256" key="7">
    <source>
        <dbReference type="ARBA" id="ARBA00022989"/>
    </source>
</evidence>
<keyword evidence="8" id="KW-0496">Mitochondrion</keyword>
<evidence type="ECO:0000313" key="12">
    <source>
        <dbReference type="Proteomes" id="UP000024404"/>
    </source>
</evidence>
<reference evidence="12" key="1">
    <citation type="submission" date="2013-10" db="EMBL/GenBank/DDBJ databases">
        <title>Genome sequencing of Onchocerca volvulus.</title>
        <authorList>
            <person name="Cotton J."/>
            <person name="Tsai J."/>
            <person name="Stanley E."/>
            <person name="Tracey A."/>
            <person name="Holroyd N."/>
            <person name="Lustigman S."/>
            <person name="Berriman M."/>
        </authorList>
    </citation>
    <scope>NUCLEOTIDE SEQUENCE</scope>
</reference>
<protein>
    <submittedName>
        <fullName evidence="11">Mitochondrial import receptor subunit TOM7 homolog</fullName>
    </submittedName>
</protein>
<dbReference type="GO" id="GO:0005742">
    <property type="term" value="C:mitochondrial outer membrane translocase complex"/>
    <property type="evidence" value="ECO:0007669"/>
    <property type="project" value="InterPro"/>
</dbReference>
<keyword evidence="6" id="KW-0653">Protein transport</keyword>
<name>A0A8R1TZS0_ONCVO</name>
<comment type="similarity">
    <text evidence="2">Belongs to the Tom7 family.</text>
</comment>
<dbReference type="Pfam" id="PF08038">
    <property type="entry name" value="Tom7"/>
    <property type="match status" value="1"/>
</dbReference>
<evidence type="ECO:0000256" key="1">
    <source>
        <dbReference type="ARBA" id="ARBA00004572"/>
    </source>
</evidence>
<proteinExistence type="inferred from homology"/>
<evidence type="ECO:0000256" key="3">
    <source>
        <dbReference type="ARBA" id="ARBA00022448"/>
    </source>
</evidence>
<dbReference type="GO" id="GO:0030150">
    <property type="term" value="P:protein import into mitochondrial matrix"/>
    <property type="evidence" value="ECO:0007669"/>
    <property type="project" value="InterPro"/>
</dbReference>
<keyword evidence="3" id="KW-0813">Transport</keyword>
<evidence type="ECO:0000256" key="4">
    <source>
        <dbReference type="ARBA" id="ARBA00022692"/>
    </source>
</evidence>
<keyword evidence="7 10" id="KW-1133">Transmembrane helix</keyword>
<evidence type="ECO:0000256" key="6">
    <source>
        <dbReference type="ARBA" id="ARBA00022927"/>
    </source>
</evidence>
<evidence type="ECO:0000256" key="2">
    <source>
        <dbReference type="ARBA" id="ARBA00010917"/>
    </source>
</evidence>
<dbReference type="EnsemblMetazoa" id="OVOC8902.1">
    <property type="protein sequence ID" value="OVOC8902.1"/>
    <property type="gene ID" value="WBGene00245711"/>
</dbReference>
<evidence type="ECO:0000256" key="9">
    <source>
        <dbReference type="ARBA" id="ARBA00023136"/>
    </source>
</evidence>
<keyword evidence="4 10" id="KW-0812">Transmembrane</keyword>
<accession>A0A8R1TZS0</accession>
<dbReference type="AlphaFoldDB" id="A0A8R1TZS0"/>
<evidence type="ECO:0000256" key="5">
    <source>
        <dbReference type="ARBA" id="ARBA00022787"/>
    </source>
</evidence>